<feature type="domain" description="EGF-like" evidence="2">
    <location>
        <begin position="495"/>
        <end position="531"/>
    </location>
</feature>
<dbReference type="InterPro" id="IPR006212">
    <property type="entry name" value="Furin_repeat"/>
</dbReference>
<sequence>MRLYYSLLALFAIICTVSADVTVEYTKNGVLRKNNKCNVNFVNFGIGDTIKNINVSKSGDKIIIEGLKDGNEGQNNEAFKIIDNKNYILVTQGKEKKEFTITKEVNGLFSIEIKNIKSCDGLTVKQTYKLNVLLHTYLLYVNKIPDTINSSFPADQFGPSSNGVPYDTLYWDMNKGLDEIRENCGIFIDYRERNSNGGYHYKWYLSTENINLNNCSNEDFYKIVRKNYPKYDKMYELFGDYYEGYVLKRESSKVGHMDGIIKSNFIIEVYHEACGTQSDNQVICTISSQKKLKFQDFTDELMKNCLSIIVDKDEVGKWSANESYVDAQFENYSIRVENNGEGSLPTSKSDVVEYKTFKAVNSSGVARFKVSLICKDGTYRDDKCRCQACSLGCKLCTGKNKCTECNHGTLTNDKCVCDTGYFMSKDGVCQKCGEDCKTCKDAETCDSCIDPIKELKEGKCECPVKSTLVNGKCECEGGYFMKDGKCEECGDDCITCKDAETCDSCIDPVKKLVEGKCKCPENSTLKSGKCECDAGYFMNNDGVCQKCGDDCKTCSENAESCDSCYEPRILVESEKKCVCPTNSSLKEGKCICKDGYYMDEGECKVCGPDCKTCKDANTCTECANPKKKLNNGKCECKENHHMNDEGQCICDEGFYSENNECVACVGDCKTCKSATFSKDGVCECIDGYYMKEGKCEKCTEGCSKCIENKCLECEGEGKVPGEEGKCKCDKSFYEDSETHECKYCNVSCATCNQKGKCTSCKDTRAVISDGVCVCKNSALNEDGYCIVCDKSCAECDAHGCVTCADSTKTPDENGNC</sequence>
<dbReference type="AlphaFoldDB" id="A0A1Y2AUL8"/>
<feature type="signal peptide" evidence="1">
    <location>
        <begin position="1"/>
        <end position="19"/>
    </location>
</feature>
<evidence type="ECO:0000313" key="3">
    <source>
        <dbReference type="EMBL" id="ORY26288.1"/>
    </source>
</evidence>
<dbReference type="STRING" id="1754190.A0A1Y2AUL8"/>
<dbReference type="InterPro" id="IPR009030">
    <property type="entry name" value="Growth_fac_rcpt_cys_sf"/>
</dbReference>
<comment type="caution">
    <text evidence="3">The sequence shown here is derived from an EMBL/GenBank/DDBJ whole genome shotgun (WGS) entry which is preliminary data.</text>
</comment>
<evidence type="ECO:0000256" key="1">
    <source>
        <dbReference type="SAM" id="SignalP"/>
    </source>
</evidence>
<dbReference type="OrthoDB" id="286906at2759"/>
<dbReference type="SMART" id="SM00261">
    <property type="entry name" value="FU"/>
    <property type="match status" value="8"/>
</dbReference>
<evidence type="ECO:0000259" key="2">
    <source>
        <dbReference type="SMART" id="SM00181"/>
    </source>
</evidence>
<organism evidence="3 4">
    <name type="scientific">Neocallimastix californiae</name>
    <dbReference type="NCBI Taxonomy" id="1754190"/>
    <lineage>
        <taxon>Eukaryota</taxon>
        <taxon>Fungi</taxon>
        <taxon>Fungi incertae sedis</taxon>
        <taxon>Chytridiomycota</taxon>
        <taxon>Chytridiomycota incertae sedis</taxon>
        <taxon>Neocallimastigomycetes</taxon>
        <taxon>Neocallimastigales</taxon>
        <taxon>Neocallimastigaceae</taxon>
        <taxon>Neocallimastix</taxon>
    </lineage>
</organism>
<keyword evidence="4" id="KW-1185">Reference proteome</keyword>
<protein>
    <recommendedName>
        <fullName evidence="2">EGF-like domain-containing protein</fullName>
    </recommendedName>
</protein>
<evidence type="ECO:0000313" key="4">
    <source>
        <dbReference type="Proteomes" id="UP000193920"/>
    </source>
</evidence>
<feature type="domain" description="EGF-like" evidence="2">
    <location>
        <begin position="621"/>
        <end position="662"/>
    </location>
</feature>
<gene>
    <name evidence="3" type="ORF">LY90DRAFT_706100</name>
</gene>
<feature type="domain" description="EGF-like" evidence="2">
    <location>
        <begin position="663"/>
        <end position="696"/>
    </location>
</feature>
<feature type="domain" description="EGF-like" evidence="2">
    <location>
        <begin position="388"/>
        <end position="430"/>
    </location>
</feature>
<reference evidence="3 4" key="1">
    <citation type="submission" date="2016-08" db="EMBL/GenBank/DDBJ databases">
        <title>A Parts List for Fungal Cellulosomes Revealed by Comparative Genomics.</title>
        <authorList>
            <consortium name="DOE Joint Genome Institute"/>
            <person name="Haitjema C.H."/>
            <person name="Gilmore S.P."/>
            <person name="Henske J.K."/>
            <person name="Solomon K.V."/>
            <person name="De Groot R."/>
            <person name="Kuo A."/>
            <person name="Mondo S.J."/>
            <person name="Salamov A.A."/>
            <person name="Labutti K."/>
            <person name="Zhao Z."/>
            <person name="Chiniquy J."/>
            <person name="Barry K."/>
            <person name="Brewer H.M."/>
            <person name="Purvine S.O."/>
            <person name="Wright A.T."/>
            <person name="Boxma B."/>
            <person name="Van Alen T."/>
            <person name="Hackstein J.H."/>
            <person name="Baker S.E."/>
            <person name="Grigoriev I.V."/>
            <person name="O'Malley M.A."/>
        </authorList>
    </citation>
    <scope>NUCLEOTIDE SEQUENCE [LARGE SCALE GENOMIC DNA]</scope>
    <source>
        <strain evidence="3 4">G1</strain>
    </source>
</reference>
<name>A0A1Y2AUL8_9FUNG</name>
<dbReference type="SMART" id="SM00181">
    <property type="entry name" value="EGF"/>
    <property type="match status" value="5"/>
</dbReference>
<keyword evidence="1" id="KW-0732">Signal</keyword>
<dbReference type="Gene3D" id="2.10.220.10">
    <property type="entry name" value="Hormone Receptor, Insulin-like Growth Factor Receptor 1, Chain A, domain 2"/>
    <property type="match status" value="3"/>
</dbReference>
<dbReference type="EMBL" id="MCOG01000203">
    <property type="protein sequence ID" value="ORY26288.1"/>
    <property type="molecule type" value="Genomic_DNA"/>
</dbReference>
<proteinExistence type="predicted"/>
<dbReference type="SUPFAM" id="SSF57184">
    <property type="entry name" value="Growth factor receptor domain"/>
    <property type="match status" value="3"/>
</dbReference>
<accession>A0A1Y2AUL8</accession>
<dbReference type="InterPro" id="IPR000742">
    <property type="entry name" value="EGF"/>
</dbReference>
<feature type="chain" id="PRO_5012711387" description="EGF-like domain-containing protein" evidence="1">
    <location>
        <begin position="20"/>
        <end position="816"/>
    </location>
</feature>
<dbReference type="PANTHER" id="PTHR15332:SF175">
    <property type="entry name" value="PROPROTEIN CONVERTASE SUBTILISIN_KEXIN TYPE 5-LIKE"/>
    <property type="match status" value="1"/>
</dbReference>
<dbReference type="PANTHER" id="PTHR15332">
    <property type="entry name" value="PROPROTEIN CONVERTASE SUBTILISIN_KEXIN TYPE 5-LIKE"/>
    <property type="match status" value="1"/>
</dbReference>
<dbReference type="Proteomes" id="UP000193920">
    <property type="component" value="Unassembled WGS sequence"/>
</dbReference>
<feature type="domain" description="EGF-like" evidence="2">
    <location>
        <begin position="438"/>
        <end position="474"/>
    </location>
</feature>